<feature type="compositionally biased region" description="Low complexity" evidence="1">
    <location>
        <begin position="162"/>
        <end position="187"/>
    </location>
</feature>
<proteinExistence type="predicted"/>
<protein>
    <submittedName>
        <fullName evidence="3">Uncharacterized protein</fullName>
    </submittedName>
</protein>
<sequence length="187" mass="17782">MAWDTPSAAAQPGAAAAAAVAAAGDSSAGEEIVLTLTPDQIKAAINAGTGDAPLPEGSGQVAGAEGAGEAGGEAAGGAAGEAEGEGAANTGGAGEAAEGELEKQPVEGSDVAAAGSVGGSAAAKTRRRNLLFGAIIGGLFALIVAIMGGMHLSKVRGPEGAQQVTPPGQPETQQQPEPQQRLTPPAS</sequence>
<dbReference type="GeneID" id="25269333"/>
<evidence type="ECO:0000256" key="2">
    <source>
        <dbReference type="SAM" id="Phobius"/>
    </source>
</evidence>
<feature type="region of interest" description="Disordered" evidence="1">
    <location>
        <begin position="47"/>
        <end position="120"/>
    </location>
</feature>
<feature type="compositionally biased region" description="Low complexity" evidence="1">
    <location>
        <begin position="111"/>
        <end position="120"/>
    </location>
</feature>
<keyword evidence="2" id="KW-1133">Transmembrane helix</keyword>
<name>U6GZM1_EIMAC</name>
<feature type="region of interest" description="Disordered" evidence="1">
    <location>
        <begin position="157"/>
        <end position="187"/>
    </location>
</feature>
<accession>U6GZM1</accession>
<evidence type="ECO:0000313" key="3">
    <source>
        <dbReference type="EMBL" id="CDI83979.1"/>
    </source>
</evidence>
<keyword evidence="2" id="KW-0472">Membrane</keyword>
<dbReference type="Proteomes" id="UP000018050">
    <property type="component" value="Unassembled WGS sequence"/>
</dbReference>
<reference evidence="3" key="1">
    <citation type="submission" date="2013-10" db="EMBL/GenBank/DDBJ databases">
        <title>Genomic analysis of the causative agents of coccidiosis in chickens.</title>
        <authorList>
            <person name="Reid A.J."/>
            <person name="Blake D."/>
            <person name="Billington K."/>
            <person name="Browne H."/>
            <person name="Dunn M."/>
            <person name="Hung S."/>
            <person name="Kawahara F."/>
            <person name="Miranda-Saavedra D."/>
            <person name="Mourier T."/>
            <person name="Nagra H."/>
            <person name="Otto T.D."/>
            <person name="Rawlings N."/>
            <person name="Sanchez A."/>
            <person name="Sanders M."/>
            <person name="Subramaniam C."/>
            <person name="Tay Y."/>
            <person name="Dear P."/>
            <person name="Doerig C."/>
            <person name="Gruber A."/>
            <person name="Parkinson J."/>
            <person name="Shirley M."/>
            <person name="Wan K.L."/>
            <person name="Berriman M."/>
            <person name="Tomley F."/>
            <person name="Pain A."/>
        </authorList>
    </citation>
    <scope>NUCLEOTIDE SEQUENCE [LARGE SCALE GENOMIC DNA]</scope>
    <source>
        <strain evidence="3">Houghton</strain>
    </source>
</reference>
<feature type="transmembrane region" description="Helical" evidence="2">
    <location>
        <begin position="130"/>
        <end position="150"/>
    </location>
</feature>
<evidence type="ECO:0000256" key="1">
    <source>
        <dbReference type="SAM" id="MobiDB-lite"/>
    </source>
</evidence>
<dbReference type="RefSeq" id="XP_013246945.1">
    <property type="nucleotide sequence ID" value="XM_013391491.1"/>
</dbReference>
<dbReference type="EMBL" id="HG673556">
    <property type="protein sequence ID" value="CDI83979.1"/>
    <property type="molecule type" value="Genomic_DNA"/>
</dbReference>
<gene>
    <name evidence="3" type="ORF">EAH_00012630</name>
</gene>
<reference evidence="3" key="2">
    <citation type="submission" date="2013-10" db="EMBL/GenBank/DDBJ databases">
        <authorList>
            <person name="Aslett M."/>
        </authorList>
    </citation>
    <scope>NUCLEOTIDE SEQUENCE [LARGE SCALE GENOMIC DNA]</scope>
    <source>
        <strain evidence="3">Houghton</strain>
    </source>
</reference>
<dbReference type="VEuPathDB" id="ToxoDB:EAH_00012630"/>
<keyword evidence="4" id="KW-1185">Reference proteome</keyword>
<keyword evidence="2" id="KW-0812">Transmembrane</keyword>
<feature type="compositionally biased region" description="Gly residues" evidence="1">
    <location>
        <begin position="65"/>
        <end position="79"/>
    </location>
</feature>
<organism evidence="3 4">
    <name type="scientific">Eimeria acervulina</name>
    <name type="common">Coccidian parasite</name>
    <dbReference type="NCBI Taxonomy" id="5801"/>
    <lineage>
        <taxon>Eukaryota</taxon>
        <taxon>Sar</taxon>
        <taxon>Alveolata</taxon>
        <taxon>Apicomplexa</taxon>
        <taxon>Conoidasida</taxon>
        <taxon>Coccidia</taxon>
        <taxon>Eucoccidiorida</taxon>
        <taxon>Eimeriorina</taxon>
        <taxon>Eimeriidae</taxon>
        <taxon>Eimeria</taxon>
    </lineage>
</organism>
<dbReference type="AlphaFoldDB" id="U6GZM1"/>
<evidence type="ECO:0000313" key="4">
    <source>
        <dbReference type="Proteomes" id="UP000018050"/>
    </source>
</evidence>